<dbReference type="InterPro" id="IPR010930">
    <property type="entry name" value="Flg_bb/hook_C_dom"/>
</dbReference>
<evidence type="ECO:0000259" key="7">
    <source>
        <dbReference type="Pfam" id="PF06429"/>
    </source>
</evidence>
<dbReference type="NCBIfam" id="NF004238">
    <property type="entry name" value="PRK05682.1-1"/>
    <property type="match status" value="1"/>
</dbReference>
<dbReference type="STRING" id="472705.GCA_001743465_00696"/>
<proteinExistence type="inferred from homology"/>
<dbReference type="PANTHER" id="PTHR30435">
    <property type="entry name" value="FLAGELLAR PROTEIN"/>
    <property type="match status" value="1"/>
</dbReference>
<evidence type="ECO:0000256" key="1">
    <source>
        <dbReference type="ARBA" id="ARBA00004117"/>
    </source>
</evidence>
<comment type="function">
    <text evidence="5">A flexible structure which links the flagellar filament to the drive apparatus in the basal body.</text>
</comment>
<keyword evidence="4 5" id="KW-0975">Bacterial flagellum</keyword>
<dbReference type="PROSITE" id="PS00588">
    <property type="entry name" value="FLAGELLA_BB_ROD"/>
    <property type="match status" value="1"/>
</dbReference>
<evidence type="ECO:0000259" key="9">
    <source>
        <dbReference type="Pfam" id="PF22692"/>
    </source>
</evidence>
<dbReference type="OrthoDB" id="8578401at2"/>
<comment type="similarity">
    <text evidence="2 5">Belongs to the flagella basal body rod proteins family.</text>
</comment>
<feature type="domain" description="Flagellar hook protein FlgE D2" evidence="8">
    <location>
        <begin position="157"/>
        <end position="305"/>
    </location>
</feature>
<dbReference type="PANTHER" id="PTHR30435:SF1">
    <property type="entry name" value="FLAGELLAR HOOK PROTEIN FLGE"/>
    <property type="match status" value="1"/>
</dbReference>
<dbReference type="Pfam" id="PF07559">
    <property type="entry name" value="FlgE_D2"/>
    <property type="match status" value="1"/>
</dbReference>
<dbReference type="InterPro" id="IPR037058">
    <property type="entry name" value="Falgellar_hook_FlgE_sf"/>
</dbReference>
<comment type="caution">
    <text evidence="10">The sequence shown here is derived from an EMBL/GenBank/DDBJ whole genome shotgun (WGS) entry which is preliminary data.</text>
</comment>
<dbReference type="InterPro" id="IPR037925">
    <property type="entry name" value="FlgE/F/G-like"/>
</dbReference>
<name>A0A1X1BXL2_9GAMM</name>
<evidence type="ECO:0000259" key="8">
    <source>
        <dbReference type="Pfam" id="PF07559"/>
    </source>
</evidence>
<dbReference type="RefSeq" id="WP_094120376.1">
    <property type="nucleotide sequence ID" value="NZ_MLFN01000017.1"/>
</dbReference>
<comment type="subcellular location">
    <subcellularLocation>
        <location evidence="1 5">Bacterial flagellum basal body</location>
    </subcellularLocation>
</comment>
<sequence>MSFSQAVSGLGAASSNLDVIGNNIANSATAGFKSSTIAFADMFAGSNVGLGTKVAAVIQNFNDGSTTTTSRGLDVALSGNGFFRMTDTSGAVYYSRNGQFTLDANRNLINTQGLNVTGYPASGSPATIQAGANPVAISIPTEQMPARATTTTGLVANLNSTDTAPTVTTFSTANADSYNKKTTATVYDSQGNDHALDMYFVKDTASNSWTVHAIDANTGYSAGDFKMAFDTSGKLTSMDKLDTDGDVVSSTTDGTVGLTLNIPATGQTEAANGAVANQPITLSMLGSLQQNTGATTFGSPTQDGYAPGDLTSYAINDDGTITGTYSNQKTQLLGQIVLASFSNPEGLQSQGDNVWSASNASGQAAIGLANTGTFGSLTAGALEASNVDMSKELVNMIVAQRNYQANAQTIKTQDQILNTLVNLR</sequence>
<accession>A0A1X1BXL2</accession>
<evidence type="ECO:0000256" key="4">
    <source>
        <dbReference type="ARBA" id="ARBA00023143"/>
    </source>
</evidence>
<dbReference type="InterPro" id="IPR001444">
    <property type="entry name" value="Flag_bb_rod_N"/>
</dbReference>
<organism evidence="10 11">
    <name type="scientific">Pantoea conspicua</name>
    <dbReference type="NCBI Taxonomy" id="472705"/>
    <lineage>
        <taxon>Bacteria</taxon>
        <taxon>Pseudomonadati</taxon>
        <taxon>Pseudomonadota</taxon>
        <taxon>Gammaproteobacteria</taxon>
        <taxon>Enterobacterales</taxon>
        <taxon>Erwiniaceae</taxon>
        <taxon>Pantoea</taxon>
    </lineage>
</organism>
<gene>
    <name evidence="10" type="ORF">HA41_08125</name>
</gene>
<keyword evidence="11" id="KW-1185">Reference proteome</keyword>
<dbReference type="GO" id="GO:0005829">
    <property type="term" value="C:cytosol"/>
    <property type="evidence" value="ECO:0007669"/>
    <property type="project" value="TreeGrafter"/>
</dbReference>
<dbReference type="GO" id="GO:0071978">
    <property type="term" value="P:bacterial-type flagellum-dependent swarming motility"/>
    <property type="evidence" value="ECO:0007669"/>
    <property type="project" value="TreeGrafter"/>
</dbReference>
<keyword evidence="10" id="KW-0282">Flagellum</keyword>
<evidence type="ECO:0000259" key="6">
    <source>
        <dbReference type="Pfam" id="PF00460"/>
    </source>
</evidence>
<evidence type="ECO:0000256" key="2">
    <source>
        <dbReference type="ARBA" id="ARBA00009677"/>
    </source>
</evidence>
<dbReference type="EMBL" id="MLFN01000017">
    <property type="protein sequence ID" value="ORM53503.1"/>
    <property type="molecule type" value="Genomic_DNA"/>
</dbReference>
<dbReference type="NCBIfam" id="TIGR03506">
    <property type="entry name" value="FlgEFG_subfam"/>
    <property type="match status" value="1"/>
</dbReference>
<feature type="domain" description="Flagellar hook protein FlgE/F/G-like D1" evidence="9">
    <location>
        <begin position="76"/>
        <end position="141"/>
    </location>
</feature>
<dbReference type="Proteomes" id="UP000193933">
    <property type="component" value="Unassembled WGS sequence"/>
</dbReference>
<feature type="domain" description="Flagellar basal-body/hook protein C-terminal" evidence="7">
    <location>
        <begin position="379"/>
        <end position="423"/>
    </location>
</feature>
<keyword evidence="10" id="KW-0966">Cell projection</keyword>
<dbReference type="GO" id="GO:0009425">
    <property type="term" value="C:bacterial-type flagellum basal body"/>
    <property type="evidence" value="ECO:0007669"/>
    <property type="project" value="UniProtKB-SubCell"/>
</dbReference>
<evidence type="ECO:0000256" key="5">
    <source>
        <dbReference type="RuleBase" id="RU362116"/>
    </source>
</evidence>
<dbReference type="AlphaFoldDB" id="A0A1X1BXL2"/>
<dbReference type="Pfam" id="PF00460">
    <property type="entry name" value="Flg_bb_rod"/>
    <property type="match status" value="1"/>
</dbReference>
<dbReference type="Pfam" id="PF22692">
    <property type="entry name" value="LlgE_F_G_D1"/>
    <property type="match status" value="1"/>
</dbReference>
<evidence type="ECO:0000313" key="10">
    <source>
        <dbReference type="EMBL" id="ORM53503.1"/>
    </source>
</evidence>
<dbReference type="InterPro" id="IPR020013">
    <property type="entry name" value="Flagellar_FlgE/F/G"/>
</dbReference>
<dbReference type="InterPro" id="IPR011491">
    <property type="entry name" value="FlgE_D2"/>
</dbReference>
<keyword evidence="10" id="KW-0969">Cilium</keyword>
<evidence type="ECO:0000256" key="3">
    <source>
        <dbReference type="ARBA" id="ARBA00019015"/>
    </source>
</evidence>
<reference evidence="10 11" key="1">
    <citation type="journal article" date="2017" name="Antonie Van Leeuwenhoek">
        <title>Phylogenomic resolution of the bacterial genus Pantoea and its relationship with Erwinia and Tatumella.</title>
        <authorList>
            <person name="Palmer M."/>
            <person name="Steenkamp E.T."/>
            <person name="Coetzee M.P."/>
            <person name="Chan W.Y."/>
            <person name="van Zyl E."/>
            <person name="De Maayer P."/>
            <person name="Coutinho T.A."/>
            <person name="Blom J."/>
            <person name="Smits T.H."/>
            <person name="Duffy B."/>
            <person name="Venter S.N."/>
        </authorList>
    </citation>
    <scope>NUCLEOTIDE SEQUENCE [LARGE SCALE GENOMIC DNA]</scope>
    <source>
        <strain evidence="10 11">LMG 24534</strain>
    </source>
</reference>
<dbReference type="InterPro" id="IPR019776">
    <property type="entry name" value="Flagellar_basal_body_rod_CS"/>
</dbReference>
<dbReference type="InterPro" id="IPR053967">
    <property type="entry name" value="LlgE_F_G-like_D1"/>
</dbReference>
<dbReference type="SUPFAM" id="SSF117143">
    <property type="entry name" value="Flagellar hook protein flgE"/>
    <property type="match status" value="1"/>
</dbReference>
<dbReference type="GO" id="GO:0009424">
    <property type="term" value="C:bacterial-type flagellum hook"/>
    <property type="evidence" value="ECO:0007669"/>
    <property type="project" value="TreeGrafter"/>
</dbReference>
<dbReference type="Gene3D" id="2.60.98.20">
    <property type="entry name" value="Flagellar hook protein FlgE"/>
    <property type="match status" value="1"/>
</dbReference>
<dbReference type="Pfam" id="PF06429">
    <property type="entry name" value="Flg_bbr_C"/>
    <property type="match status" value="1"/>
</dbReference>
<protein>
    <recommendedName>
        <fullName evidence="3 5">Flagellar hook protein FlgE</fullName>
    </recommendedName>
</protein>
<evidence type="ECO:0000313" key="11">
    <source>
        <dbReference type="Proteomes" id="UP000193933"/>
    </source>
</evidence>
<feature type="domain" description="Flagellar basal body rod protein N-terminal" evidence="6">
    <location>
        <begin position="6"/>
        <end position="33"/>
    </location>
</feature>